<sequence length="167" mass="19721">MNKKEQIFLDIFESHNDEVFRFVLFRVSNREIALDLTQESFTKFWEVLLQDKPIENSRALIYHIARNKIIDHYRKSKSYSLDEMIENGFDVKSHAVNHEVIDDVKKLFEEANTLPDKYKEVLLLHIEAGLNSNEIAEVLEISNNLASVRLHRAKEALRESFKKYEPE</sequence>
<dbReference type="InterPro" id="IPR014284">
    <property type="entry name" value="RNA_pol_sigma-70_dom"/>
</dbReference>
<dbReference type="SUPFAM" id="SSF88946">
    <property type="entry name" value="Sigma2 domain of RNA polymerase sigma factors"/>
    <property type="match status" value="1"/>
</dbReference>
<evidence type="ECO:0000256" key="2">
    <source>
        <dbReference type="ARBA" id="ARBA00023015"/>
    </source>
</evidence>
<comment type="similarity">
    <text evidence="1">Belongs to the sigma-70 factor family. ECF subfamily.</text>
</comment>
<keyword evidence="5" id="KW-0804">Transcription</keyword>
<dbReference type="CDD" id="cd06171">
    <property type="entry name" value="Sigma70_r4"/>
    <property type="match status" value="1"/>
</dbReference>
<dbReference type="EMBL" id="MFUC01000009">
    <property type="protein sequence ID" value="OGI72235.1"/>
    <property type="molecule type" value="Genomic_DNA"/>
</dbReference>
<dbReference type="PANTHER" id="PTHR43133">
    <property type="entry name" value="RNA POLYMERASE ECF-TYPE SIGMA FACTO"/>
    <property type="match status" value="1"/>
</dbReference>
<keyword evidence="2" id="KW-0805">Transcription regulation</keyword>
<dbReference type="InterPro" id="IPR013324">
    <property type="entry name" value="RNA_pol_sigma_r3/r4-like"/>
</dbReference>
<reference evidence="8 9" key="1">
    <citation type="journal article" date="2016" name="Nat. Commun.">
        <title>Thousands of microbial genomes shed light on interconnected biogeochemical processes in an aquifer system.</title>
        <authorList>
            <person name="Anantharaman K."/>
            <person name="Brown C.T."/>
            <person name="Hug L.A."/>
            <person name="Sharon I."/>
            <person name="Castelle C.J."/>
            <person name="Probst A.J."/>
            <person name="Thomas B.C."/>
            <person name="Singh A."/>
            <person name="Wilkins M.J."/>
            <person name="Karaoz U."/>
            <person name="Brodie E.L."/>
            <person name="Williams K.H."/>
            <person name="Hubbard S.S."/>
            <person name="Banfield J.F."/>
        </authorList>
    </citation>
    <scope>NUCLEOTIDE SEQUENCE [LARGE SCALE GENOMIC DNA]</scope>
</reference>
<evidence type="ECO:0000259" key="6">
    <source>
        <dbReference type="Pfam" id="PF04542"/>
    </source>
</evidence>
<dbReference type="Proteomes" id="UP000179686">
    <property type="component" value="Unassembled WGS sequence"/>
</dbReference>
<dbReference type="GO" id="GO:0006352">
    <property type="term" value="P:DNA-templated transcription initiation"/>
    <property type="evidence" value="ECO:0007669"/>
    <property type="project" value="InterPro"/>
</dbReference>
<dbReference type="InterPro" id="IPR013325">
    <property type="entry name" value="RNA_pol_sigma_r2"/>
</dbReference>
<dbReference type="Pfam" id="PF04542">
    <property type="entry name" value="Sigma70_r2"/>
    <property type="match status" value="1"/>
</dbReference>
<organism evidence="8 9">
    <name type="scientific">Candidatus Nomurabacteria bacterium RIFCSPHIGHO2_02_FULL_38_15</name>
    <dbReference type="NCBI Taxonomy" id="1801752"/>
    <lineage>
        <taxon>Bacteria</taxon>
        <taxon>Candidatus Nomuraibacteriota</taxon>
    </lineage>
</organism>
<evidence type="ECO:0000313" key="9">
    <source>
        <dbReference type="Proteomes" id="UP000179686"/>
    </source>
</evidence>
<dbReference type="InterPro" id="IPR013249">
    <property type="entry name" value="RNA_pol_sigma70_r4_t2"/>
</dbReference>
<evidence type="ECO:0000259" key="7">
    <source>
        <dbReference type="Pfam" id="PF08281"/>
    </source>
</evidence>
<gene>
    <name evidence="8" type="ORF">A3J61_01975</name>
</gene>
<feature type="domain" description="RNA polymerase sigma factor 70 region 4 type 2" evidence="7">
    <location>
        <begin position="112"/>
        <end position="157"/>
    </location>
</feature>
<proteinExistence type="inferred from homology"/>
<dbReference type="InterPro" id="IPR007627">
    <property type="entry name" value="RNA_pol_sigma70_r2"/>
</dbReference>
<dbReference type="InterPro" id="IPR036388">
    <property type="entry name" value="WH-like_DNA-bd_sf"/>
</dbReference>
<keyword evidence="4" id="KW-0238">DNA-binding</keyword>
<name>A0A1F6VS13_9BACT</name>
<dbReference type="NCBIfam" id="TIGR02937">
    <property type="entry name" value="sigma70-ECF"/>
    <property type="match status" value="1"/>
</dbReference>
<protein>
    <recommendedName>
        <fullName evidence="10">RNA polymerase sigma factor 70 region 4 type 2 domain-containing protein</fullName>
    </recommendedName>
</protein>
<dbReference type="Pfam" id="PF08281">
    <property type="entry name" value="Sigma70_r4_2"/>
    <property type="match status" value="1"/>
</dbReference>
<evidence type="ECO:0000256" key="4">
    <source>
        <dbReference type="ARBA" id="ARBA00023125"/>
    </source>
</evidence>
<feature type="domain" description="RNA polymerase sigma-70 region 2" evidence="6">
    <location>
        <begin position="11"/>
        <end position="77"/>
    </location>
</feature>
<dbReference type="GO" id="GO:0003677">
    <property type="term" value="F:DNA binding"/>
    <property type="evidence" value="ECO:0007669"/>
    <property type="project" value="UniProtKB-KW"/>
</dbReference>
<comment type="caution">
    <text evidence="8">The sequence shown here is derived from an EMBL/GenBank/DDBJ whole genome shotgun (WGS) entry which is preliminary data.</text>
</comment>
<evidence type="ECO:0000256" key="1">
    <source>
        <dbReference type="ARBA" id="ARBA00010641"/>
    </source>
</evidence>
<keyword evidence="3" id="KW-0731">Sigma factor</keyword>
<evidence type="ECO:0000256" key="5">
    <source>
        <dbReference type="ARBA" id="ARBA00023163"/>
    </source>
</evidence>
<dbReference type="GO" id="GO:0016987">
    <property type="term" value="F:sigma factor activity"/>
    <property type="evidence" value="ECO:0007669"/>
    <property type="project" value="UniProtKB-KW"/>
</dbReference>
<dbReference type="PANTHER" id="PTHR43133:SF8">
    <property type="entry name" value="RNA POLYMERASE SIGMA FACTOR HI_1459-RELATED"/>
    <property type="match status" value="1"/>
</dbReference>
<dbReference type="AlphaFoldDB" id="A0A1F6VS13"/>
<dbReference type="STRING" id="1801752.A3J61_01975"/>
<dbReference type="Gene3D" id="1.10.10.10">
    <property type="entry name" value="Winged helix-like DNA-binding domain superfamily/Winged helix DNA-binding domain"/>
    <property type="match status" value="1"/>
</dbReference>
<evidence type="ECO:0008006" key="10">
    <source>
        <dbReference type="Google" id="ProtNLM"/>
    </source>
</evidence>
<accession>A0A1F6VS13</accession>
<dbReference type="SUPFAM" id="SSF88659">
    <property type="entry name" value="Sigma3 and sigma4 domains of RNA polymerase sigma factors"/>
    <property type="match status" value="1"/>
</dbReference>
<dbReference type="Gene3D" id="1.10.1740.10">
    <property type="match status" value="1"/>
</dbReference>
<evidence type="ECO:0000256" key="3">
    <source>
        <dbReference type="ARBA" id="ARBA00023082"/>
    </source>
</evidence>
<evidence type="ECO:0000313" key="8">
    <source>
        <dbReference type="EMBL" id="OGI72235.1"/>
    </source>
</evidence>
<dbReference type="InterPro" id="IPR039425">
    <property type="entry name" value="RNA_pol_sigma-70-like"/>
</dbReference>